<dbReference type="Proteomes" id="UP000538147">
    <property type="component" value="Unassembled WGS sequence"/>
</dbReference>
<evidence type="ECO:0000313" key="3">
    <source>
        <dbReference type="Proteomes" id="UP000538147"/>
    </source>
</evidence>
<feature type="domain" description="DNA-binding phage zinc finger" evidence="1">
    <location>
        <begin position="26"/>
        <end position="68"/>
    </location>
</feature>
<name>A0A841LC82_9SPHN</name>
<evidence type="ECO:0000313" key="2">
    <source>
        <dbReference type="EMBL" id="MBB6228593.1"/>
    </source>
</evidence>
<proteinExistence type="predicted"/>
<dbReference type="Pfam" id="PF24623">
    <property type="entry name" value="Phage_zn_bind_8"/>
    <property type="match status" value="1"/>
</dbReference>
<keyword evidence="3" id="KW-1185">Reference proteome</keyword>
<evidence type="ECO:0000259" key="1">
    <source>
        <dbReference type="Pfam" id="PF24623"/>
    </source>
</evidence>
<dbReference type="RefSeq" id="WP_184201217.1">
    <property type="nucleotide sequence ID" value="NZ_BMOX01000004.1"/>
</dbReference>
<sequence>MSALQIHSGPVICNRPGCDREWATDPILAVSCPDCRAGVGVRCKRPSGHSGPFVDAHASRDLEADRQGAYGACPLGLCGIGNLSAAQRPAQQALLL</sequence>
<organism evidence="2 3">
    <name type="scientific">Polymorphobacter multimanifer</name>
    <dbReference type="NCBI Taxonomy" id="1070431"/>
    <lineage>
        <taxon>Bacteria</taxon>
        <taxon>Pseudomonadati</taxon>
        <taxon>Pseudomonadota</taxon>
        <taxon>Alphaproteobacteria</taxon>
        <taxon>Sphingomonadales</taxon>
        <taxon>Sphingosinicellaceae</taxon>
        <taxon>Polymorphobacter</taxon>
    </lineage>
</organism>
<comment type="caution">
    <text evidence="2">The sequence shown here is derived from an EMBL/GenBank/DDBJ whole genome shotgun (WGS) entry which is preliminary data.</text>
</comment>
<reference evidence="2 3" key="1">
    <citation type="submission" date="2020-08" db="EMBL/GenBank/DDBJ databases">
        <title>Genomic Encyclopedia of Type Strains, Phase IV (KMG-IV): sequencing the most valuable type-strain genomes for metagenomic binning, comparative biology and taxonomic classification.</title>
        <authorList>
            <person name="Goeker M."/>
        </authorList>
    </citation>
    <scope>NUCLEOTIDE SEQUENCE [LARGE SCALE GENOMIC DNA]</scope>
    <source>
        <strain evidence="2 3">DSM 102189</strain>
    </source>
</reference>
<protein>
    <recommendedName>
        <fullName evidence="1">DNA-binding phage zinc finger domain-containing protein</fullName>
    </recommendedName>
</protein>
<dbReference type="AlphaFoldDB" id="A0A841LC82"/>
<dbReference type="EMBL" id="JACIIV010000021">
    <property type="protein sequence ID" value="MBB6228593.1"/>
    <property type="molecule type" value="Genomic_DNA"/>
</dbReference>
<gene>
    <name evidence="2" type="ORF">FHS79_002783</name>
</gene>
<dbReference type="InterPro" id="IPR056911">
    <property type="entry name" value="Phage_Znf_bind_put"/>
</dbReference>
<accession>A0A841LC82</accession>